<sequence length="285" mass="32118">MTWEGFKMFNPTIDVIVAQSKFRRPPDMTFEGILKRFPGLAEADAVCWTGSTAIGWGNVFSDFDLFAFSDRTLELPVDETMERWPGSDKSGISWENWMGEYEKARVDLTIWSPDAFATVLQPYLDDEVELCGTSDAMLAFVYRMSIAVPLKNDDYFREMHELLARSSFRRARARTPKVWAENALTDVAGQLDAGDHASALISARVAAFRVTDACLALYGDYCHAEKWTMRRLESKPECGISVDEFRSEVLAGIRPGESDGDAALRMARWAQKHIVRLEGEFLAVS</sequence>
<name>A0ABY7ZT86_9ACTN</name>
<gene>
    <name evidence="1" type="ORF">PVK37_07485</name>
</gene>
<reference evidence="1 2" key="1">
    <citation type="submission" date="2023-02" db="EMBL/GenBank/DDBJ databases">
        <authorList>
            <person name="Mo P."/>
        </authorList>
    </citation>
    <scope>NUCLEOTIDE SEQUENCE [LARGE SCALE GENOMIC DNA]</scope>
    <source>
        <strain evidence="1 2">HUAS 3</strain>
    </source>
</reference>
<organism evidence="1 2">
    <name type="scientific">Micromonospora cathayae</name>
    <dbReference type="NCBI Taxonomy" id="3028804"/>
    <lineage>
        <taxon>Bacteria</taxon>
        <taxon>Bacillati</taxon>
        <taxon>Actinomycetota</taxon>
        <taxon>Actinomycetes</taxon>
        <taxon>Micromonosporales</taxon>
        <taxon>Micromonosporaceae</taxon>
        <taxon>Micromonospora</taxon>
    </lineage>
</organism>
<keyword evidence="2" id="KW-1185">Reference proteome</keyword>
<dbReference type="Proteomes" id="UP001219605">
    <property type="component" value="Chromosome"/>
</dbReference>
<protein>
    <recommendedName>
        <fullName evidence="3">Nucleotidyltransferase domain-containing protein</fullName>
    </recommendedName>
</protein>
<dbReference type="RefSeq" id="WP_275033040.1">
    <property type="nucleotide sequence ID" value="NZ_CP118615.1"/>
</dbReference>
<accession>A0ABY7ZT86</accession>
<evidence type="ECO:0008006" key="3">
    <source>
        <dbReference type="Google" id="ProtNLM"/>
    </source>
</evidence>
<evidence type="ECO:0000313" key="2">
    <source>
        <dbReference type="Proteomes" id="UP001219605"/>
    </source>
</evidence>
<evidence type="ECO:0000313" key="1">
    <source>
        <dbReference type="EMBL" id="WDZ86240.1"/>
    </source>
</evidence>
<dbReference type="EMBL" id="CP118615">
    <property type="protein sequence ID" value="WDZ86240.1"/>
    <property type="molecule type" value="Genomic_DNA"/>
</dbReference>
<proteinExistence type="predicted"/>